<keyword evidence="3" id="KW-1185">Reference proteome</keyword>
<evidence type="ECO:0000313" key="3">
    <source>
        <dbReference type="Proteomes" id="UP000199393"/>
    </source>
</evidence>
<feature type="domain" description="SMODS-associated and fused to various effectors" evidence="1">
    <location>
        <begin position="315"/>
        <end position="491"/>
    </location>
</feature>
<proteinExistence type="predicted"/>
<gene>
    <name evidence="2" type="ORF">GA0070620_0013</name>
</gene>
<protein>
    <recommendedName>
        <fullName evidence="1">SMODS-associated and fused to various effectors domain-containing protein</fullName>
    </recommendedName>
</protein>
<organism evidence="2 3">
    <name type="scientific">Micromonospora krabiensis</name>
    <dbReference type="NCBI Taxonomy" id="307121"/>
    <lineage>
        <taxon>Bacteria</taxon>
        <taxon>Bacillati</taxon>
        <taxon>Actinomycetota</taxon>
        <taxon>Actinomycetes</taxon>
        <taxon>Micromonosporales</taxon>
        <taxon>Micromonosporaceae</taxon>
        <taxon>Micromonospora</taxon>
    </lineage>
</organism>
<sequence length="493" mass="53692">MTSPEPEPAAGSLSRVGALRSGFYYQDLIAWSAALRVLQPNAGYNQLEIEVNGAGNVDDVILRAITDRHRYAQVKWAAKTADLINDGYLTGVPKKGKSLLQKFHGSWKLLRDRDDVPPSLELTTNRALDPIDPLLSLVDGRSDCLNPAARLASPNSPEGLRIDEWARHLQCDRDDVLAMLDGLVFKVGLTVSSEKDRAQALMLANGLQADNEALDRGVALIDKWVREGRRILTREDIRKEVERVNLRADDPRAVLLVQAIKREPHPDDATVVLDWVDLYDGDTPPLRRQPRDPADWATMSNDIDQAVDTLTVQGNNDIVLRGFMRQATFFTVGARLAQVSGTTITYLQNGVAWTSNAKHVPVSAPDDVTTTVGNGNELAVAIGMSVDPTTAVSRHVTDANLPIDRILTLLPADGAHDQSVAGAGEAVAYAQALRNAIRQDLECKPAARVHIFLAGPGGLALLLGHRWNRVAQTTVYEDLGAGRGYVPAFEVDA</sequence>
<dbReference type="Pfam" id="PF18145">
    <property type="entry name" value="SAVED"/>
    <property type="match status" value="1"/>
</dbReference>
<dbReference type="EMBL" id="LT598496">
    <property type="protein sequence ID" value="SBV24593.1"/>
    <property type="molecule type" value="Genomic_DNA"/>
</dbReference>
<dbReference type="InterPro" id="IPR040836">
    <property type="entry name" value="SAVED"/>
</dbReference>
<evidence type="ECO:0000259" key="1">
    <source>
        <dbReference type="Pfam" id="PF18145"/>
    </source>
</evidence>
<accession>A0A1C3MW90</accession>
<dbReference type="NCBIfam" id="NF033611">
    <property type="entry name" value="SAVED"/>
    <property type="match status" value="1"/>
</dbReference>
<dbReference type="STRING" id="307121.GA0070620_0013"/>
<dbReference type="OrthoDB" id="7776223at2"/>
<dbReference type="AlphaFoldDB" id="A0A1C3MW90"/>
<dbReference type="PATRIC" id="fig|307121.4.peg.13"/>
<dbReference type="Proteomes" id="UP000199393">
    <property type="component" value="Chromosome I"/>
</dbReference>
<dbReference type="RefSeq" id="WP_157741457.1">
    <property type="nucleotide sequence ID" value="NZ_JBHRWG010000002.1"/>
</dbReference>
<name>A0A1C3MW90_9ACTN</name>
<reference evidence="3" key="1">
    <citation type="submission" date="2016-06" db="EMBL/GenBank/DDBJ databases">
        <authorList>
            <person name="Varghese N."/>
        </authorList>
    </citation>
    <scope>NUCLEOTIDE SEQUENCE [LARGE SCALE GENOMIC DNA]</scope>
    <source>
        <strain evidence="3">DSM 45344</strain>
    </source>
</reference>
<evidence type="ECO:0000313" key="2">
    <source>
        <dbReference type="EMBL" id="SBV24593.1"/>
    </source>
</evidence>